<dbReference type="EMBL" id="CAJVPI010000530">
    <property type="protein sequence ID" value="CAG8546636.1"/>
    <property type="molecule type" value="Genomic_DNA"/>
</dbReference>
<sequence>MLPDRHQISPVPDSPPFQILLTNGSQDPSDTVMAATMTGFAEKKRKNPFIEFTRFQKNMKVESQETRIGFDPVNFMFAINVEWTMM</sequence>
<dbReference type="Proteomes" id="UP000789739">
    <property type="component" value="Unassembled WGS sequence"/>
</dbReference>
<comment type="caution">
    <text evidence="1">The sequence shown here is derived from an EMBL/GenBank/DDBJ whole genome shotgun (WGS) entry which is preliminary data.</text>
</comment>
<evidence type="ECO:0000313" key="2">
    <source>
        <dbReference type="Proteomes" id="UP000789739"/>
    </source>
</evidence>
<name>A0A9N9B0C2_9GLOM</name>
<protein>
    <submittedName>
        <fullName evidence="1">342_t:CDS:1</fullName>
    </submittedName>
</protein>
<reference evidence="1" key="1">
    <citation type="submission" date="2021-06" db="EMBL/GenBank/DDBJ databases">
        <authorList>
            <person name="Kallberg Y."/>
            <person name="Tangrot J."/>
            <person name="Rosling A."/>
        </authorList>
    </citation>
    <scope>NUCLEOTIDE SEQUENCE</scope>
    <source>
        <strain evidence="1">BR232B</strain>
    </source>
</reference>
<dbReference type="OrthoDB" id="10308915at2759"/>
<keyword evidence="2" id="KW-1185">Reference proteome</keyword>
<dbReference type="AlphaFoldDB" id="A0A9N9B0C2"/>
<organism evidence="1 2">
    <name type="scientific">Paraglomus brasilianum</name>
    <dbReference type="NCBI Taxonomy" id="144538"/>
    <lineage>
        <taxon>Eukaryota</taxon>
        <taxon>Fungi</taxon>
        <taxon>Fungi incertae sedis</taxon>
        <taxon>Mucoromycota</taxon>
        <taxon>Glomeromycotina</taxon>
        <taxon>Glomeromycetes</taxon>
        <taxon>Paraglomerales</taxon>
        <taxon>Paraglomeraceae</taxon>
        <taxon>Paraglomus</taxon>
    </lineage>
</organism>
<accession>A0A9N9B0C2</accession>
<proteinExistence type="predicted"/>
<evidence type="ECO:0000313" key="1">
    <source>
        <dbReference type="EMBL" id="CAG8546636.1"/>
    </source>
</evidence>
<gene>
    <name evidence="1" type="ORF">PBRASI_LOCUS4869</name>
</gene>